<name>A0A484HHJ7_9BACT</name>
<evidence type="ECO:0000313" key="1">
    <source>
        <dbReference type="EMBL" id="VEN74749.1"/>
    </source>
</evidence>
<dbReference type="EMBL" id="CAACVI010000045">
    <property type="protein sequence ID" value="VEN74749.1"/>
    <property type="molecule type" value="Genomic_DNA"/>
</dbReference>
<sequence length="174" mass="20269">MMRKKESPEKREEPFEDVAECHRVALKHYVDLHTEEKFRADLFKPMKEKYPNISLGNLKNFIKGKSPLSEKKRIQVASFLGFRYEEFIALGRKLMDLKESGMLPDEPDAEALSLNRAAGKIFQEFQDRHDLSDMNMAHVLGMDSMEYSFKKRGLIPFSFEEIETAFQEADEKAL</sequence>
<accession>A0A484HHJ7</accession>
<proteinExistence type="predicted"/>
<gene>
    <name evidence="1" type="ORF">EPICR_50024</name>
</gene>
<organism evidence="1">
    <name type="scientific">uncultured Desulfobacteraceae bacterium</name>
    <dbReference type="NCBI Taxonomy" id="218296"/>
    <lineage>
        <taxon>Bacteria</taxon>
        <taxon>Pseudomonadati</taxon>
        <taxon>Thermodesulfobacteriota</taxon>
        <taxon>Desulfobacteria</taxon>
        <taxon>Desulfobacterales</taxon>
        <taxon>Desulfobacteraceae</taxon>
        <taxon>environmental samples</taxon>
    </lineage>
</organism>
<dbReference type="AlphaFoldDB" id="A0A484HHJ7"/>
<protein>
    <submittedName>
        <fullName evidence="1">Uncharacterized protein</fullName>
    </submittedName>
</protein>
<reference evidence="1" key="1">
    <citation type="submission" date="2019-01" db="EMBL/GenBank/DDBJ databases">
        <authorList>
            <consortium name="Genoscope - CEA"/>
            <person name="William W."/>
        </authorList>
    </citation>
    <scope>NUCLEOTIDE SEQUENCE</scope>
    <source>
        <strain evidence="1">CR-1</strain>
    </source>
</reference>